<dbReference type="Gene3D" id="3.40.50.300">
    <property type="entry name" value="P-loop containing nucleotide triphosphate hydrolases"/>
    <property type="match status" value="1"/>
</dbReference>
<gene>
    <name evidence="12" type="ORF">HCN44_000481</name>
</gene>
<keyword evidence="10" id="KW-0636">Prenylation</keyword>
<keyword evidence="5" id="KW-0547">Nucleotide-binding</keyword>
<dbReference type="PROSITE" id="PS51421">
    <property type="entry name" value="RAS"/>
    <property type="match status" value="1"/>
</dbReference>
<sequence>MAKTYDYLFKLLLIGDSGVGKTCVLFRFSEDAFNTTFISTIGIDFKIRTIELDGKKIKLQIWDTAGQERYGSITHAYYRGAHGVMLVYDATDEKSYEQIKYWLSAVEENAPENIKKILIVSKEEGEKLASKHNIEFLETSAVLNVNIEEAFSTLARGIYTNIFQEMHTISLEEDSTLDISKPLKKQNKKIKKCSLI</sequence>
<evidence type="ECO:0000256" key="4">
    <source>
        <dbReference type="ARBA" id="ARBA00022475"/>
    </source>
</evidence>
<keyword evidence="7" id="KW-0342">GTP-binding</keyword>
<evidence type="ECO:0000256" key="10">
    <source>
        <dbReference type="ARBA" id="ARBA00023289"/>
    </source>
</evidence>
<proteinExistence type="inferred from homology"/>
<dbReference type="GO" id="GO:0005886">
    <property type="term" value="C:plasma membrane"/>
    <property type="evidence" value="ECO:0007669"/>
    <property type="project" value="UniProtKB-SubCell"/>
</dbReference>
<name>A0A834XTT7_APHGI</name>
<evidence type="ECO:0000256" key="8">
    <source>
        <dbReference type="ARBA" id="ARBA00023136"/>
    </source>
</evidence>
<evidence type="ECO:0000256" key="9">
    <source>
        <dbReference type="ARBA" id="ARBA00023288"/>
    </source>
</evidence>
<dbReference type="GO" id="GO:0015031">
    <property type="term" value="P:protein transport"/>
    <property type="evidence" value="ECO:0007669"/>
    <property type="project" value="UniProtKB-KW"/>
</dbReference>
<dbReference type="SUPFAM" id="SSF52540">
    <property type="entry name" value="P-loop containing nucleoside triphosphate hydrolases"/>
    <property type="match status" value="1"/>
</dbReference>
<protein>
    <recommendedName>
        <fullName evidence="11">Ras-related protein Rab-13</fullName>
    </recommendedName>
</protein>
<dbReference type="SMART" id="SM00173">
    <property type="entry name" value="RAS"/>
    <property type="match status" value="1"/>
</dbReference>
<dbReference type="SMART" id="SM00176">
    <property type="entry name" value="RAN"/>
    <property type="match status" value="1"/>
</dbReference>
<dbReference type="EMBL" id="JACMRX010000004">
    <property type="protein sequence ID" value="KAF7990676.1"/>
    <property type="molecule type" value="Genomic_DNA"/>
</dbReference>
<keyword evidence="8" id="KW-0472">Membrane</keyword>
<dbReference type="PRINTS" id="PR00449">
    <property type="entry name" value="RASTRNSFRMNG"/>
</dbReference>
<dbReference type="PROSITE" id="PS51419">
    <property type="entry name" value="RAB"/>
    <property type="match status" value="1"/>
</dbReference>
<dbReference type="NCBIfam" id="TIGR00231">
    <property type="entry name" value="small_GTP"/>
    <property type="match status" value="1"/>
</dbReference>
<keyword evidence="3" id="KW-0813">Transport</keyword>
<evidence type="ECO:0000256" key="2">
    <source>
        <dbReference type="ARBA" id="ARBA00006270"/>
    </source>
</evidence>
<evidence type="ECO:0000256" key="6">
    <source>
        <dbReference type="ARBA" id="ARBA00022927"/>
    </source>
</evidence>
<keyword evidence="13" id="KW-1185">Reference proteome</keyword>
<dbReference type="InterPro" id="IPR027417">
    <property type="entry name" value="P-loop_NTPase"/>
</dbReference>
<comment type="similarity">
    <text evidence="2">Belongs to the small GTPase superfamily. Rab family.</text>
</comment>
<accession>A0A834XTT7</accession>
<keyword evidence="4" id="KW-1003">Cell membrane</keyword>
<dbReference type="Pfam" id="PF00071">
    <property type="entry name" value="Ras"/>
    <property type="match status" value="1"/>
</dbReference>
<dbReference type="AlphaFoldDB" id="A0A834XTT7"/>
<dbReference type="InterPro" id="IPR001806">
    <property type="entry name" value="Small_GTPase"/>
</dbReference>
<evidence type="ECO:0000256" key="3">
    <source>
        <dbReference type="ARBA" id="ARBA00022448"/>
    </source>
</evidence>
<organism evidence="12 13">
    <name type="scientific">Aphidius gifuensis</name>
    <name type="common">Parasitoid wasp</name>
    <dbReference type="NCBI Taxonomy" id="684658"/>
    <lineage>
        <taxon>Eukaryota</taxon>
        <taxon>Metazoa</taxon>
        <taxon>Ecdysozoa</taxon>
        <taxon>Arthropoda</taxon>
        <taxon>Hexapoda</taxon>
        <taxon>Insecta</taxon>
        <taxon>Pterygota</taxon>
        <taxon>Neoptera</taxon>
        <taxon>Endopterygota</taxon>
        <taxon>Hymenoptera</taxon>
        <taxon>Apocrita</taxon>
        <taxon>Ichneumonoidea</taxon>
        <taxon>Braconidae</taxon>
        <taxon>Aphidiinae</taxon>
        <taxon>Aphidius</taxon>
    </lineage>
</organism>
<keyword evidence="9" id="KW-0449">Lipoprotein</keyword>
<evidence type="ECO:0000256" key="11">
    <source>
        <dbReference type="ARBA" id="ARBA00039501"/>
    </source>
</evidence>
<dbReference type="SMART" id="SM00177">
    <property type="entry name" value="ARF"/>
    <property type="match status" value="1"/>
</dbReference>
<dbReference type="GO" id="GO:0003924">
    <property type="term" value="F:GTPase activity"/>
    <property type="evidence" value="ECO:0007669"/>
    <property type="project" value="InterPro"/>
</dbReference>
<evidence type="ECO:0000256" key="7">
    <source>
        <dbReference type="ARBA" id="ARBA00023134"/>
    </source>
</evidence>
<comment type="subcellular location">
    <subcellularLocation>
        <location evidence="1">Cell membrane</location>
        <topology evidence="1">Lipid-anchor</topology>
        <orientation evidence="1">Cytoplasmic side</orientation>
    </subcellularLocation>
</comment>
<evidence type="ECO:0000313" key="13">
    <source>
        <dbReference type="Proteomes" id="UP000639338"/>
    </source>
</evidence>
<evidence type="ECO:0000256" key="5">
    <source>
        <dbReference type="ARBA" id="ARBA00022741"/>
    </source>
</evidence>
<dbReference type="Proteomes" id="UP000639338">
    <property type="component" value="Unassembled WGS sequence"/>
</dbReference>
<dbReference type="SMART" id="SM00175">
    <property type="entry name" value="RAB"/>
    <property type="match status" value="1"/>
</dbReference>
<evidence type="ECO:0000313" key="12">
    <source>
        <dbReference type="EMBL" id="KAF7990676.1"/>
    </source>
</evidence>
<evidence type="ECO:0000256" key="1">
    <source>
        <dbReference type="ARBA" id="ARBA00004342"/>
    </source>
</evidence>
<dbReference type="InterPro" id="IPR005225">
    <property type="entry name" value="Small_GTP-bd"/>
</dbReference>
<comment type="caution">
    <text evidence="12">The sequence shown here is derived from an EMBL/GenBank/DDBJ whole genome shotgun (WGS) entry which is preliminary data.</text>
</comment>
<dbReference type="OrthoDB" id="9989112at2759"/>
<dbReference type="SMART" id="SM00174">
    <property type="entry name" value="RHO"/>
    <property type="match status" value="1"/>
</dbReference>
<dbReference type="GO" id="GO:0005525">
    <property type="term" value="F:GTP binding"/>
    <property type="evidence" value="ECO:0007669"/>
    <property type="project" value="UniProtKB-KW"/>
</dbReference>
<dbReference type="PANTHER" id="PTHR47980">
    <property type="entry name" value="LD44762P"/>
    <property type="match status" value="1"/>
</dbReference>
<dbReference type="InterPro" id="IPR050305">
    <property type="entry name" value="Small_GTPase_Rab"/>
</dbReference>
<keyword evidence="6" id="KW-0653">Protein transport</keyword>
<dbReference type="FunFam" id="3.40.50.300:FF:000363">
    <property type="entry name" value="Secretion related GTPase srgA"/>
    <property type="match status" value="1"/>
</dbReference>
<reference evidence="12 13" key="1">
    <citation type="submission" date="2020-08" db="EMBL/GenBank/DDBJ databases">
        <title>Aphidius gifuensis genome sequencing and assembly.</title>
        <authorList>
            <person name="Du Z."/>
        </authorList>
    </citation>
    <scope>NUCLEOTIDE SEQUENCE [LARGE SCALE GENOMIC DNA]</scope>
    <source>
        <strain evidence="12">YNYX2018</strain>
        <tissue evidence="12">Adults</tissue>
    </source>
</reference>